<dbReference type="Pfam" id="PF13445">
    <property type="entry name" value="zf-RING_UBOX"/>
    <property type="match status" value="1"/>
</dbReference>
<keyword evidence="9" id="KW-0833">Ubl conjugation pathway</keyword>
<evidence type="ECO:0000256" key="7">
    <source>
        <dbReference type="ARBA" id="ARBA00022737"/>
    </source>
</evidence>
<dbReference type="InterPro" id="IPR014756">
    <property type="entry name" value="Ig_E-set"/>
</dbReference>
<dbReference type="Ensembl" id="ENSTNIT00000013019.1">
    <property type="protein sequence ID" value="ENSTNIP00000012827.1"/>
    <property type="gene ID" value="ENSTNIG00000009935.1"/>
</dbReference>
<evidence type="ECO:0000256" key="14">
    <source>
        <dbReference type="SAM" id="MobiDB-lite"/>
    </source>
</evidence>
<dbReference type="OMA" id="RPHENSQ"/>
<dbReference type="InterPro" id="IPR027370">
    <property type="entry name" value="Znf-RING_euk"/>
</dbReference>
<keyword evidence="8 11" id="KW-0863">Zinc-finger</keyword>
<dbReference type="Gene3D" id="3.30.40.10">
    <property type="entry name" value="Zinc/RING finger domain, C3HC4 (zinc finger)"/>
    <property type="match status" value="1"/>
</dbReference>
<feature type="repeat" description="NHL" evidence="13">
    <location>
        <begin position="706"/>
        <end position="749"/>
    </location>
</feature>
<evidence type="ECO:0000256" key="9">
    <source>
        <dbReference type="ARBA" id="ARBA00022786"/>
    </source>
</evidence>
<dbReference type="Gene3D" id="2.60.40.10">
    <property type="entry name" value="Immunoglobulins"/>
    <property type="match status" value="1"/>
</dbReference>
<feature type="domain" description="RING-type" evidence="15">
    <location>
        <begin position="25"/>
        <end position="66"/>
    </location>
</feature>
<dbReference type="Pfam" id="PF00630">
    <property type="entry name" value="Filamin"/>
    <property type="match status" value="1"/>
</dbReference>
<evidence type="ECO:0000256" key="8">
    <source>
        <dbReference type="ARBA" id="ARBA00022771"/>
    </source>
</evidence>
<dbReference type="InterPro" id="IPR011042">
    <property type="entry name" value="6-blade_b-propeller_TolB-like"/>
</dbReference>
<reference evidence="17" key="3">
    <citation type="submission" date="2025-09" db="UniProtKB">
        <authorList>
            <consortium name="Ensembl"/>
        </authorList>
    </citation>
    <scope>IDENTIFICATION</scope>
</reference>
<keyword evidence="7" id="KW-0677">Repeat</keyword>
<dbReference type="SUPFAM" id="SSF81296">
    <property type="entry name" value="E set domains"/>
    <property type="match status" value="1"/>
</dbReference>
<sequence>SAMAKHEAGRTSPVVRQIDKQFLVCSICLDHYRTPKVLPCLHTFCESCLQNYIPPESLTLSCPVCRQTSILPEKGVCALQNNFFITNLMEVLQRDSECPRPEACSVLESVSAAAAGKPLCCPNHEGKVMEFYCESCETAMCLDCTEGEHREHVTVPLRDVVEQHKAVLKTQLDAIRGRLPQLTAAIELVGEISRQLNERKSEAVAEITGTFEELERALHQRKTALITDLENICTTKQKVLQAQLSALLQGKEHIQNSCSFTEQALSHGSATEVLLVQKQMSERVTALARHDFPERPHQNAHLDCLVETDGLRRSIQNLGVLVTTAAVAHTSVATGEGLRHAATGQHHTITVTTKDKDGELVRTGNAVLKAEITLTDGSRGAETEVSDNKNGTYEVGYTLHSEGEYSFSLMLYGQPVRGSPFRLRAVKPSDVPQSPDDVKRRVKSPSGTGGHIRQKAVRRPSSMYSTTKKKENPIEDELIYRVGSRGREKGEFTNLQGISASSNGRVVVADSNNQCIQIFSNDGQFKMRFGIRGRSPGQLQRPTGVTVDMNGDIVVADYDNRWVSIFSAEGKFKNKIGAGRLMGPKGVAVDKNGHIITVDNKACCVFIFQSNGKLVTKFGGRGTADRQFAGPHFVAVNNKNEIIVTDFHNHSVKVYNADGEFLFKFGSHGEGNGQFNAPTGVAVDANGNIIVADWGNSRIQVFDSTGSFLSYINTSADPLYGPQGLALTSDGHVAVADSGNHCFKVYRYLQ</sequence>
<keyword evidence="4" id="KW-0597">Phosphoprotein</keyword>
<reference evidence="17" key="2">
    <citation type="submission" date="2025-08" db="UniProtKB">
        <authorList>
            <consortium name="Ensembl"/>
        </authorList>
    </citation>
    <scope>IDENTIFICATION</scope>
</reference>
<reference evidence="18" key="1">
    <citation type="journal article" date="2004" name="Nature">
        <title>Genome duplication in the teleost fish Tetraodon nigroviridis reveals the early vertebrate proto-karyotype.</title>
        <authorList>
            <person name="Jaillon O."/>
            <person name="Aury J.-M."/>
            <person name="Brunet F."/>
            <person name="Petit J.-L."/>
            <person name="Stange-Thomann N."/>
            <person name="Mauceli E."/>
            <person name="Bouneau L."/>
            <person name="Fischer C."/>
            <person name="Ozouf-Costaz C."/>
            <person name="Bernot A."/>
            <person name="Nicaud S."/>
            <person name="Jaffe D."/>
            <person name="Fisher S."/>
            <person name="Lutfalla G."/>
            <person name="Dossat C."/>
            <person name="Segurens B."/>
            <person name="Dasilva C."/>
            <person name="Salanoubat M."/>
            <person name="Levy M."/>
            <person name="Boudet N."/>
            <person name="Castellano S."/>
            <person name="Anthouard V."/>
            <person name="Jubin C."/>
            <person name="Castelli V."/>
            <person name="Katinka M."/>
            <person name="Vacherie B."/>
            <person name="Biemont C."/>
            <person name="Skalli Z."/>
            <person name="Cattolico L."/>
            <person name="Poulain J."/>
            <person name="De Berardinis V."/>
            <person name="Cruaud C."/>
            <person name="Duprat S."/>
            <person name="Brottier P."/>
            <person name="Coutanceau J.-P."/>
            <person name="Gouzy J."/>
            <person name="Parra G."/>
            <person name="Lardier G."/>
            <person name="Chapple C."/>
            <person name="McKernan K.J."/>
            <person name="McEwan P."/>
            <person name="Bosak S."/>
            <person name="Kellis M."/>
            <person name="Volff J.-N."/>
            <person name="Guigo R."/>
            <person name="Zody M.C."/>
            <person name="Mesirov J."/>
            <person name="Lindblad-Toh K."/>
            <person name="Birren B."/>
            <person name="Nusbaum C."/>
            <person name="Kahn D."/>
            <person name="Robinson-Rechavi M."/>
            <person name="Laudet V."/>
            <person name="Schachter V."/>
            <person name="Quetier F."/>
            <person name="Saurin W."/>
            <person name="Scarpelli C."/>
            <person name="Wincker P."/>
            <person name="Lander E.S."/>
            <person name="Weissenbach J."/>
            <person name="Roest Crollius H."/>
        </authorList>
    </citation>
    <scope>NUCLEOTIDE SEQUENCE [LARGE SCALE GENOMIC DNA]</scope>
</reference>
<evidence type="ECO:0000256" key="3">
    <source>
        <dbReference type="ARBA" id="ARBA00012483"/>
    </source>
</evidence>
<dbReference type="GO" id="GO:0007399">
    <property type="term" value="P:nervous system development"/>
    <property type="evidence" value="ECO:0007669"/>
    <property type="project" value="UniProtKB-ARBA"/>
</dbReference>
<dbReference type="InterPro" id="IPR003649">
    <property type="entry name" value="Bbox_C"/>
</dbReference>
<comment type="catalytic activity">
    <reaction evidence="1">
        <text>S-ubiquitinyl-[E2 ubiquitin-conjugating enzyme]-L-cysteine + [acceptor protein]-L-lysine = [E2 ubiquitin-conjugating enzyme]-L-cysteine + N(6)-ubiquitinyl-[acceptor protein]-L-lysine.</text>
        <dbReference type="EC" id="2.3.2.27"/>
    </reaction>
</comment>
<keyword evidence="6" id="KW-0479">Metal-binding</keyword>
<evidence type="ECO:0000313" key="18">
    <source>
        <dbReference type="Proteomes" id="UP000007303"/>
    </source>
</evidence>
<keyword evidence="10" id="KW-0862">Zinc</keyword>
<feature type="repeat" description="NHL" evidence="13">
    <location>
        <begin position="662"/>
        <end position="705"/>
    </location>
</feature>
<proteinExistence type="inferred from homology"/>
<keyword evidence="18" id="KW-1185">Reference proteome</keyword>
<evidence type="ECO:0000256" key="4">
    <source>
        <dbReference type="ARBA" id="ARBA00022553"/>
    </source>
</evidence>
<dbReference type="Gene3D" id="3.30.160.60">
    <property type="entry name" value="Classic Zinc Finger"/>
    <property type="match status" value="1"/>
</dbReference>
<dbReference type="InterPro" id="IPR017868">
    <property type="entry name" value="Filamin/ABP280_repeat-like"/>
</dbReference>
<comment type="similarity">
    <text evidence="2">Belongs to the TRIM/RBCC family.</text>
</comment>
<dbReference type="InterPro" id="IPR050952">
    <property type="entry name" value="TRIM-NHL_E3_ligases"/>
</dbReference>
<feature type="repeat" description="NHL" evidence="13">
    <location>
        <begin position="615"/>
        <end position="658"/>
    </location>
</feature>
<evidence type="ECO:0000256" key="12">
    <source>
        <dbReference type="PROSITE-ProRule" id="PRU00087"/>
    </source>
</evidence>
<evidence type="ECO:0000256" key="6">
    <source>
        <dbReference type="ARBA" id="ARBA00022723"/>
    </source>
</evidence>
<dbReference type="FunCoup" id="H3CX42">
    <property type="interactions" value="25"/>
</dbReference>
<dbReference type="Proteomes" id="UP000007303">
    <property type="component" value="Unassembled WGS sequence"/>
</dbReference>
<dbReference type="EC" id="2.3.2.27" evidence="3"/>
<dbReference type="GO" id="GO:0043161">
    <property type="term" value="P:proteasome-mediated ubiquitin-dependent protein catabolic process"/>
    <property type="evidence" value="ECO:0007669"/>
    <property type="project" value="TreeGrafter"/>
</dbReference>
<evidence type="ECO:0000256" key="13">
    <source>
        <dbReference type="PROSITE-ProRule" id="PRU00504"/>
    </source>
</evidence>
<evidence type="ECO:0000256" key="5">
    <source>
        <dbReference type="ARBA" id="ARBA00022679"/>
    </source>
</evidence>
<dbReference type="FunFam" id="3.30.40.10:FF:000032">
    <property type="entry name" value="Tripartite motif containing 2"/>
    <property type="match status" value="1"/>
</dbReference>
<accession>H3CX42</accession>
<dbReference type="SMART" id="SM00502">
    <property type="entry name" value="BBC"/>
    <property type="match status" value="1"/>
</dbReference>
<dbReference type="PROSITE" id="PS50194">
    <property type="entry name" value="FILAMIN_REPEAT"/>
    <property type="match status" value="1"/>
</dbReference>
<dbReference type="STRING" id="99883.ENSTNIP00000012827"/>
<dbReference type="CDD" id="cd14960">
    <property type="entry name" value="NHL_TRIM2_like"/>
    <property type="match status" value="1"/>
</dbReference>
<dbReference type="GO" id="GO:0061630">
    <property type="term" value="F:ubiquitin protein ligase activity"/>
    <property type="evidence" value="ECO:0007669"/>
    <property type="project" value="UniProtKB-EC"/>
</dbReference>
<dbReference type="Gene3D" id="2.120.10.30">
    <property type="entry name" value="TolB, C-terminal domain"/>
    <property type="match status" value="2"/>
</dbReference>
<evidence type="ECO:0000259" key="16">
    <source>
        <dbReference type="PROSITE" id="PS50119"/>
    </source>
</evidence>
<dbReference type="CDD" id="cd20482">
    <property type="entry name" value="CC_brat-like"/>
    <property type="match status" value="1"/>
</dbReference>
<dbReference type="Pfam" id="PF01436">
    <property type="entry name" value="NHL"/>
    <property type="match status" value="6"/>
</dbReference>
<dbReference type="InterPro" id="IPR001258">
    <property type="entry name" value="NHL_repeat"/>
</dbReference>
<dbReference type="SMART" id="SM00557">
    <property type="entry name" value="IG_FLMN"/>
    <property type="match status" value="1"/>
</dbReference>
<dbReference type="InParanoid" id="H3CX42"/>
<dbReference type="SMART" id="SM00336">
    <property type="entry name" value="BBOX"/>
    <property type="match status" value="1"/>
</dbReference>
<dbReference type="GO" id="GO:0008270">
    <property type="term" value="F:zinc ion binding"/>
    <property type="evidence" value="ECO:0007669"/>
    <property type="project" value="UniProtKB-KW"/>
</dbReference>
<protein>
    <recommendedName>
        <fullName evidence="3">RING-type E3 ubiquitin transferase</fullName>
        <ecNumber evidence="3">2.3.2.27</ecNumber>
    </recommendedName>
</protein>
<dbReference type="InterPro" id="IPR001298">
    <property type="entry name" value="Filamin/ABP280_rpt"/>
</dbReference>
<dbReference type="PROSITE" id="PS00518">
    <property type="entry name" value="ZF_RING_1"/>
    <property type="match status" value="1"/>
</dbReference>
<dbReference type="HOGENOM" id="CLU_008645_5_0_1"/>
<dbReference type="FunFam" id="2.120.10.30:FF:000007">
    <property type="entry name" value="Putative tripartite motif-containing protein 2"/>
    <property type="match status" value="1"/>
</dbReference>
<dbReference type="InterPro" id="IPR017907">
    <property type="entry name" value="Znf_RING_CS"/>
</dbReference>
<dbReference type="InterPro" id="IPR013083">
    <property type="entry name" value="Znf_RING/FYVE/PHD"/>
</dbReference>
<dbReference type="SUPFAM" id="SSF57850">
    <property type="entry name" value="RING/U-box"/>
    <property type="match status" value="1"/>
</dbReference>
<evidence type="ECO:0000259" key="15">
    <source>
        <dbReference type="PROSITE" id="PS50089"/>
    </source>
</evidence>
<dbReference type="InterPro" id="IPR057750">
    <property type="entry name" value="TRIM2/3_C"/>
</dbReference>
<dbReference type="SUPFAM" id="SSF57845">
    <property type="entry name" value="B-box zinc-binding domain"/>
    <property type="match status" value="1"/>
</dbReference>
<evidence type="ECO:0000313" key="17">
    <source>
        <dbReference type="Ensembl" id="ENSTNIP00000012827.1"/>
    </source>
</evidence>
<feature type="repeat" description="NHL" evidence="13">
    <location>
        <begin position="526"/>
        <end position="569"/>
    </location>
</feature>
<dbReference type="InterPro" id="IPR001841">
    <property type="entry name" value="Znf_RING"/>
</dbReference>
<evidence type="ECO:0000256" key="10">
    <source>
        <dbReference type="ARBA" id="ARBA00022833"/>
    </source>
</evidence>
<dbReference type="Pfam" id="PF00643">
    <property type="entry name" value="zf-B_box"/>
    <property type="match status" value="1"/>
</dbReference>
<evidence type="ECO:0000256" key="11">
    <source>
        <dbReference type="PROSITE-ProRule" id="PRU00024"/>
    </source>
</evidence>
<dbReference type="GeneTree" id="ENSGT00940000158173"/>
<dbReference type="FunFam" id="3.30.160.60:FF:000154">
    <property type="entry name" value="Tripartite motif-containing protein 2"/>
    <property type="match status" value="1"/>
</dbReference>
<feature type="repeat" description="NHL" evidence="13">
    <location>
        <begin position="481"/>
        <end position="522"/>
    </location>
</feature>
<dbReference type="PANTHER" id="PTHR24104:SF56">
    <property type="entry name" value="RING-TYPE E3 UBIQUITIN TRANSFERASE"/>
    <property type="match status" value="1"/>
</dbReference>
<feature type="region of interest" description="Disordered" evidence="14">
    <location>
        <begin position="427"/>
        <end position="470"/>
    </location>
</feature>
<organism evidence="17 18">
    <name type="scientific">Tetraodon nigroviridis</name>
    <name type="common">Spotted green pufferfish</name>
    <name type="synonym">Chelonodon nigroviridis</name>
    <dbReference type="NCBI Taxonomy" id="99883"/>
    <lineage>
        <taxon>Eukaryota</taxon>
        <taxon>Metazoa</taxon>
        <taxon>Chordata</taxon>
        <taxon>Craniata</taxon>
        <taxon>Vertebrata</taxon>
        <taxon>Euteleostomi</taxon>
        <taxon>Actinopterygii</taxon>
        <taxon>Neopterygii</taxon>
        <taxon>Teleostei</taxon>
        <taxon>Neoteleostei</taxon>
        <taxon>Acanthomorphata</taxon>
        <taxon>Eupercaria</taxon>
        <taxon>Tetraodontiformes</taxon>
        <taxon>Tetradontoidea</taxon>
        <taxon>Tetraodontidae</taxon>
        <taxon>Tetraodon</taxon>
    </lineage>
</organism>
<feature type="repeat" description="NHL" evidence="13">
    <location>
        <begin position="570"/>
        <end position="611"/>
    </location>
</feature>
<dbReference type="SMART" id="SM00184">
    <property type="entry name" value="RING"/>
    <property type="match status" value="1"/>
</dbReference>
<name>H3CX42_TETNG</name>
<dbReference type="PROSITE" id="PS50119">
    <property type="entry name" value="ZF_BBOX"/>
    <property type="match status" value="1"/>
</dbReference>
<dbReference type="GO" id="GO:0000209">
    <property type="term" value="P:protein polyubiquitination"/>
    <property type="evidence" value="ECO:0007669"/>
    <property type="project" value="TreeGrafter"/>
</dbReference>
<dbReference type="AlphaFoldDB" id="H3CX42"/>
<feature type="domain" description="B box-type" evidence="16">
    <location>
        <begin position="116"/>
        <end position="157"/>
    </location>
</feature>
<dbReference type="PROSITE" id="PS51125">
    <property type="entry name" value="NHL"/>
    <property type="match status" value="6"/>
</dbReference>
<dbReference type="FunFam" id="2.120.10.30:FF:000004">
    <property type="entry name" value="Tripartite motif containing 2"/>
    <property type="match status" value="1"/>
</dbReference>
<dbReference type="SUPFAM" id="SSF101898">
    <property type="entry name" value="NHL repeat"/>
    <property type="match status" value="1"/>
</dbReference>
<dbReference type="PANTHER" id="PTHR24104">
    <property type="entry name" value="E3 UBIQUITIN-PROTEIN LIGASE NHLRC1-RELATED"/>
    <property type="match status" value="1"/>
</dbReference>
<dbReference type="InterPro" id="IPR000315">
    <property type="entry name" value="Znf_B-box"/>
</dbReference>
<dbReference type="PROSITE" id="PS50089">
    <property type="entry name" value="ZF_RING_2"/>
    <property type="match status" value="1"/>
</dbReference>
<dbReference type="InterPro" id="IPR013783">
    <property type="entry name" value="Ig-like_fold"/>
</dbReference>
<feature type="repeat" description="Filamin" evidence="12">
    <location>
        <begin position="323"/>
        <end position="425"/>
    </location>
</feature>
<evidence type="ECO:0000256" key="2">
    <source>
        <dbReference type="ARBA" id="ARBA00008518"/>
    </source>
</evidence>
<evidence type="ECO:0000256" key="1">
    <source>
        <dbReference type="ARBA" id="ARBA00000900"/>
    </source>
</evidence>
<keyword evidence="5" id="KW-0808">Transferase</keyword>